<reference evidence="2 3" key="1">
    <citation type="journal article" date="2015" name="Genome Biol. Evol.">
        <title>Comparative Genomics of a Bacterivorous Green Alga Reveals Evolutionary Causalities and Consequences of Phago-Mixotrophic Mode of Nutrition.</title>
        <authorList>
            <person name="Burns J.A."/>
            <person name="Paasch A."/>
            <person name="Narechania A."/>
            <person name="Kim E."/>
        </authorList>
    </citation>
    <scope>NUCLEOTIDE SEQUENCE [LARGE SCALE GENOMIC DNA]</scope>
    <source>
        <strain evidence="2 3">PLY_AMNH</strain>
    </source>
</reference>
<evidence type="ECO:0000313" key="2">
    <source>
        <dbReference type="EMBL" id="KAK3274047.1"/>
    </source>
</evidence>
<comment type="caution">
    <text evidence="2">The sequence shown here is derived from an EMBL/GenBank/DDBJ whole genome shotgun (WGS) entry which is preliminary data.</text>
</comment>
<dbReference type="InterPro" id="IPR045892">
    <property type="entry name" value="CrtISO-like"/>
</dbReference>
<accession>A0AAE0G9S2</accession>
<dbReference type="Proteomes" id="UP001190700">
    <property type="component" value="Unassembled WGS sequence"/>
</dbReference>
<organism evidence="2 3">
    <name type="scientific">Cymbomonas tetramitiformis</name>
    <dbReference type="NCBI Taxonomy" id="36881"/>
    <lineage>
        <taxon>Eukaryota</taxon>
        <taxon>Viridiplantae</taxon>
        <taxon>Chlorophyta</taxon>
        <taxon>Pyramimonadophyceae</taxon>
        <taxon>Pyramimonadales</taxon>
        <taxon>Pyramimonadaceae</taxon>
        <taxon>Cymbomonas</taxon>
    </lineage>
</organism>
<dbReference type="InterPro" id="IPR036188">
    <property type="entry name" value="FAD/NAD-bd_sf"/>
</dbReference>
<evidence type="ECO:0000313" key="3">
    <source>
        <dbReference type="Proteomes" id="UP001190700"/>
    </source>
</evidence>
<feature type="signal peptide" evidence="1">
    <location>
        <begin position="1"/>
        <end position="19"/>
    </location>
</feature>
<dbReference type="AlphaFoldDB" id="A0AAE0G9S2"/>
<gene>
    <name evidence="2" type="ORF">CYMTET_17753</name>
</gene>
<proteinExistence type="predicted"/>
<dbReference type="SUPFAM" id="SSF51905">
    <property type="entry name" value="FAD/NAD(P)-binding domain"/>
    <property type="match status" value="1"/>
</dbReference>
<name>A0AAE0G9S2_9CHLO</name>
<protein>
    <recommendedName>
        <fullName evidence="4">Carotenoid isomerase</fullName>
    </recommendedName>
</protein>
<sequence>MGSSSSTLVILITALPLRASNFFEALSEGLRGLRSDAGVLEHTLPSPKRRVLQCICTSAKRYRQARAQFQRRAPVDRASAPDLLFRVAQILHSTSEIAVAALCPAIKAGQATFPGPGTSLPGLYCCGDSTQPGIGLPAVAASGMIAANTIAPVWKHWDLLKKIGAW</sequence>
<dbReference type="PANTHER" id="PTHR46313">
    <property type="match status" value="1"/>
</dbReference>
<keyword evidence="1" id="KW-0732">Signal</keyword>
<dbReference type="GO" id="GO:0016116">
    <property type="term" value="P:carotenoid metabolic process"/>
    <property type="evidence" value="ECO:0007669"/>
    <property type="project" value="InterPro"/>
</dbReference>
<dbReference type="EMBL" id="LGRX02007978">
    <property type="protein sequence ID" value="KAK3274047.1"/>
    <property type="molecule type" value="Genomic_DNA"/>
</dbReference>
<evidence type="ECO:0008006" key="4">
    <source>
        <dbReference type="Google" id="ProtNLM"/>
    </source>
</evidence>
<dbReference type="PANTHER" id="PTHR46313:SF1">
    <property type="entry name" value="FAD_NAD(P)-BINDING OXIDOREDUCTASE FAMILY PROTEIN"/>
    <property type="match status" value="1"/>
</dbReference>
<feature type="chain" id="PRO_5041976238" description="Carotenoid isomerase" evidence="1">
    <location>
        <begin position="20"/>
        <end position="166"/>
    </location>
</feature>
<evidence type="ECO:0000256" key="1">
    <source>
        <dbReference type="SAM" id="SignalP"/>
    </source>
</evidence>
<keyword evidence="3" id="KW-1185">Reference proteome</keyword>